<dbReference type="Proteomes" id="UP000717996">
    <property type="component" value="Unassembled WGS sequence"/>
</dbReference>
<proteinExistence type="predicted"/>
<protein>
    <submittedName>
        <fullName evidence="1">Uncharacterized protein</fullName>
    </submittedName>
</protein>
<gene>
    <name evidence="1" type="ORF">G6F51_002666</name>
</gene>
<dbReference type="AlphaFoldDB" id="A0A9P7CF04"/>
<name>A0A9P7CF04_RHIOR</name>
<sequence>MIIFGAQHQGLIIPINFNRAANRVRWVCSKRQYEYVLKDYCKDCTLKGDEAKWIVNNNDVSARLAEFRQTSVRLASQKRSLSDIRMLSLDYIYFVSNDLTQSMTRYLIFETHQDVMKDLQATFFLHLPPIIANGMQWCQQAEDLLACSPSWRDLKMWCVDLLSKACKSDNEVDLIADILYNITPKLLKCAEDSKLEDTFAHSFVDPIIEAVFGSADIFQRHWANGALLGQKRKCRIEYKPDWVVYIKSWTSRLDLAVLELKRPSGSNNGPVSDFVKLGRQMKTMLGKLVDIGVESPVVCGILVEGFKCSTYIMDLKYEATYRMIRLASFNLVLLEKKGPKGTTAGLYLRFLSETLGIMVKHDQTEGFYQVMDNAPV</sequence>
<dbReference type="OrthoDB" id="2260223at2759"/>
<accession>A0A9P7CF04</accession>
<evidence type="ECO:0000313" key="1">
    <source>
        <dbReference type="EMBL" id="KAG1550082.1"/>
    </source>
</evidence>
<organism evidence="1 2">
    <name type="scientific">Rhizopus oryzae</name>
    <name type="common">Mucormycosis agent</name>
    <name type="synonym">Rhizopus arrhizus var. delemar</name>
    <dbReference type="NCBI Taxonomy" id="64495"/>
    <lineage>
        <taxon>Eukaryota</taxon>
        <taxon>Fungi</taxon>
        <taxon>Fungi incertae sedis</taxon>
        <taxon>Mucoromycota</taxon>
        <taxon>Mucoromycotina</taxon>
        <taxon>Mucoromycetes</taxon>
        <taxon>Mucorales</taxon>
        <taxon>Mucorineae</taxon>
        <taxon>Rhizopodaceae</taxon>
        <taxon>Rhizopus</taxon>
    </lineage>
</organism>
<reference evidence="1" key="1">
    <citation type="journal article" date="2020" name="Microb. Genom.">
        <title>Genetic diversity of clinical and environmental Mucorales isolates obtained from an investigation of mucormycosis cases among solid organ transplant recipients.</title>
        <authorList>
            <person name="Nguyen M.H."/>
            <person name="Kaul D."/>
            <person name="Muto C."/>
            <person name="Cheng S.J."/>
            <person name="Richter R.A."/>
            <person name="Bruno V.M."/>
            <person name="Liu G."/>
            <person name="Beyhan S."/>
            <person name="Sundermann A.J."/>
            <person name="Mounaud S."/>
            <person name="Pasculle A.W."/>
            <person name="Nierman W.C."/>
            <person name="Driscoll E."/>
            <person name="Cumbie R."/>
            <person name="Clancy C.J."/>
            <person name="Dupont C.L."/>
        </authorList>
    </citation>
    <scope>NUCLEOTIDE SEQUENCE</scope>
    <source>
        <strain evidence="1">GL16</strain>
    </source>
</reference>
<comment type="caution">
    <text evidence="1">The sequence shown here is derived from an EMBL/GenBank/DDBJ whole genome shotgun (WGS) entry which is preliminary data.</text>
</comment>
<dbReference type="EMBL" id="JAANIT010000236">
    <property type="protein sequence ID" value="KAG1550082.1"/>
    <property type="molecule type" value="Genomic_DNA"/>
</dbReference>
<evidence type="ECO:0000313" key="2">
    <source>
        <dbReference type="Proteomes" id="UP000717996"/>
    </source>
</evidence>